<keyword evidence="1" id="KW-0488">Methylation</keyword>
<keyword evidence="5" id="KW-0472">Membrane</keyword>
<feature type="compositionally biased region" description="Low complexity" evidence="4">
    <location>
        <begin position="300"/>
        <end position="315"/>
    </location>
</feature>
<evidence type="ECO:0000256" key="2">
    <source>
        <dbReference type="ARBA" id="ARBA00029447"/>
    </source>
</evidence>
<dbReference type="InterPro" id="IPR047347">
    <property type="entry name" value="YvaQ-like_sensor"/>
</dbReference>
<comment type="similarity">
    <text evidence="2">Belongs to the methyl-accepting chemotaxis (MCP) protein family.</text>
</comment>
<keyword evidence="3" id="KW-0807">Transducer</keyword>
<proteinExistence type="inferred from homology"/>
<sequence>MKLDQLPVGTRLRLGFGLVLTILVIVTSVAVVKVNAIRAALHANNDVHASIQRFAINFRGSAHDRAIAVRDVVLGAEPADRQKETAAIDALARFYAESAKPLETLLATSADKPALDKLYGDIKAIEAQAVATTQNVVKLMDAGDTAGAQALLWGEAKPQYVQWLAAINRLIDYEESRIQVENKIALEQSDGFLQVMLIALALALLCGTALAWLLSRSILRQLGAEPQALGDAARRVAAGDLNQLPGAAAAPPQSVLASLGAMRDSLAAIVLQVRQASDSIATGSAEIASGNADLSTRTEQQASSLQQTASSMSQMNAAVKGNADTARQATQLAASASAAAAKGGQVVGQVVATMEDISTSSKKIADIIGVIDGIAFQTNILALNAAVEAARAGEQGRGFAVVASEVRSLAQRSAEAAKEIKSLIGASVGRVEAGTQLVSDAGATMDDIVRQVKNVADLITEIGASAHEQTEGIGRVSGSVFELDRSTQQNAALVEQSAAAAESLTQQASRLAEVVRLFHIDRPASRG</sequence>
<keyword evidence="5" id="KW-1133">Transmembrane helix</keyword>
<dbReference type="InterPro" id="IPR004089">
    <property type="entry name" value="MCPsignal_dom"/>
</dbReference>
<feature type="transmembrane region" description="Helical" evidence="5">
    <location>
        <begin position="12"/>
        <end position="32"/>
    </location>
</feature>
<organism evidence="7 8">
    <name type="scientific">Pelomonas parva</name>
    <dbReference type="NCBI Taxonomy" id="3299032"/>
    <lineage>
        <taxon>Bacteria</taxon>
        <taxon>Pseudomonadati</taxon>
        <taxon>Pseudomonadota</taxon>
        <taxon>Betaproteobacteria</taxon>
        <taxon>Burkholderiales</taxon>
        <taxon>Sphaerotilaceae</taxon>
        <taxon>Roseateles</taxon>
    </lineage>
</organism>
<reference evidence="7 8" key="1">
    <citation type="submission" date="2024-08" db="EMBL/GenBank/DDBJ databases">
        <authorList>
            <person name="Lu H."/>
        </authorList>
    </citation>
    <scope>NUCLEOTIDE SEQUENCE [LARGE SCALE GENOMIC DNA]</scope>
    <source>
        <strain evidence="7 8">LYH14W</strain>
    </source>
</reference>
<evidence type="ECO:0000256" key="4">
    <source>
        <dbReference type="SAM" id="MobiDB-lite"/>
    </source>
</evidence>
<dbReference type="Gene3D" id="1.10.287.950">
    <property type="entry name" value="Methyl-accepting chemotaxis protein"/>
    <property type="match status" value="1"/>
</dbReference>
<evidence type="ECO:0000256" key="5">
    <source>
        <dbReference type="SAM" id="Phobius"/>
    </source>
</evidence>
<keyword evidence="5" id="KW-0812">Transmembrane</keyword>
<evidence type="ECO:0000259" key="6">
    <source>
        <dbReference type="PROSITE" id="PS50111"/>
    </source>
</evidence>
<feature type="transmembrane region" description="Helical" evidence="5">
    <location>
        <begin position="192"/>
        <end position="214"/>
    </location>
</feature>
<accession>A0ABW7EVJ3</accession>
<comment type="caution">
    <text evidence="7">The sequence shown here is derived from an EMBL/GenBank/DDBJ whole genome shotgun (WGS) entry which is preliminary data.</text>
</comment>
<gene>
    <name evidence="7" type="ORF">ACG00Y_00520</name>
</gene>
<protein>
    <submittedName>
        <fullName evidence="7">Methyl-accepting chemotaxis protein</fullName>
    </submittedName>
</protein>
<dbReference type="RefSeq" id="WP_394475304.1">
    <property type="nucleotide sequence ID" value="NZ_JBIGHV010000001.1"/>
</dbReference>
<evidence type="ECO:0000256" key="1">
    <source>
        <dbReference type="ARBA" id="ARBA00022481"/>
    </source>
</evidence>
<dbReference type="InterPro" id="IPR024478">
    <property type="entry name" value="HlyB_4HB_MCP"/>
</dbReference>
<dbReference type="Proteomes" id="UP001606210">
    <property type="component" value="Unassembled WGS sequence"/>
</dbReference>
<evidence type="ECO:0000313" key="7">
    <source>
        <dbReference type="EMBL" id="MFG6428373.1"/>
    </source>
</evidence>
<dbReference type="EMBL" id="JBIGHV010000001">
    <property type="protein sequence ID" value="MFG6428373.1"/>
    <property type="molecule type" value="Genomic_DNA"/>
</dbReference>
<dbReference type="CDD" id="cd11386">
    <property type="entry name" value="MCP_signal"/>
    <property type="match status" value="1"/>
</dbReference>
<dbReference type="InterPro" id="IPR004090">
    <property type="entry name" value="Chemotax_Me-accpt_rcpt"/>
</dbReference>
<dbReference type="PANTHER" id="PTHR43531:SF14">
    <property type="entry name" value="METHYL-ACCEPTING CHEMOTAXIS PROTEIN I-RELATED"/>
    <property type="match status" value="1"/>
</dbReference>
<dbReference type="Pfam" id="PF12729">
    <property type="entry name" value="4HB_MCP_1"/>
    <property type="match status" value="1"/>
</dbReference>
<dbReference type="PRINTS" id="PR00260">
    <property type="entry name" value="CHEMTRNSDUCR"/>
</dbReference>
<dbReference type="InterPro" id="IPR051310">
    <property type="entry name" value="MCP_chemotaxis"/>
</dbReference>
<dbReference type="Pfam" id="PF00015">
    <property type="entry name" value="MCPsignal"/>
    <property type="match status" value="1"/>
</dbReference>
<dbReference type="SMART" id="SM00283">
    <property type="entry name" value="MA"/>
    <property type="match status" value="1"/>
</dbReference>
<feature type="domain" description="Methyl-accepting transducer" evidence="6">
    <location>
        <begin position="276"/>
        <end position="505"/>
    </location>
</feature>
<dbReference type="SUPFAM" id="SSF58104">
    <property type="entry name" value="Methyl-accepting chemotaxis protein (MCP) signaling domain"/>
    <property type="match status" value="1"/>
</dbReference>
<dbReference type="PROSITE" id="PS50111">
    <property type="entry name" value="CHEMOTAXIS_TRANSDUC_2"/>
    <property type="match status" value="1"/>
</dbReference>
<keyword evidence="8" id="KW-1185">Reference proteome</keyword>
<evidence type="ECO:0000256" key="3">
    <source>
        <dbReference type="PROSITE-ProRule" id="PRU00284"/>
    </source>
</evidence>
<dbReference type="CDD" id="cd19411">
    <property type="entry name" value="MCP2201-like_sensor"/>
    <property type="match status" value="1"/>
</dbReference>
<evidence type="ECO:0000313" key="8">
    <source>
        <dbReference type="Proteomes" id="UP001606210"/>
    </source>
</evidence>
<dbReference type="PANTHER" id="PTHR43531">
    <property type="entry name" value="PROTEIN ICFG"/>
    <property type="match status" value="1"/>
</dbReference>
<name>A0ABW7EVJ3_9BURK</name>
<feature type="region of interest" description="Disordered" evidence="4">
    <location>
        <begin position="291"/>
        <end position="321"/>
    </location>
</feature>